<dbReference type="Proteomes" id="UP000789595">
    <property type="component" value="Unassembled WGS sequence"/>
</dbReference>
<reference evidence="3" key="1">
    <citation type="submission" date="2021-11" db="EMBL/GenBank/DDBJ databases">
        <authorList>
            <consortium name="Genoscope - CEA"/>
            <person name="William W."/>
        </authorList>
    </citation>
    <scope>NUCLEOTIDE SEQUENCE</scope>
</reference>
<comment type="caution">
    <text evidence="3">The sequence shown here is derived from an EMBL/GenBank/DDBJ whole genome shotgun (WGS) entry which is preliminary data.</text>
</comment>
<feature type="compositionally biased region" description="Basic and acidic residues" evidence="2">
    <location>
        <begin position="446"/>
        <end position="460"/>
    </location>
</feature>
<keyword evidence="1" id="KW-0175">Coiled coil</keyword>
<gene>
    <name evidence="3" type="ORF">PECAL_4P02390</name>
</gene>
<evidence type="ECO:0000313" key="4">
    <source>
        <dbReference type="Proteomes" id="UP000789595"/>
    </source>
</evidence>
<feature type="coiled-coil region" evidence="1">
    <location>
        <begin position="200"/>
        <end position="237"/>
    </location>
</feature>
<proteinExistence type="predicted"/>
<protein>
    <submittedName>
        <fullName evidence="3">Uncharacterized protein</fullName>
    </submittedName>
</protein>
<name>A0A8J2SMD0_9STRA</name>
<organism evidence="3 4">
    <name type="scientific">Pelagomonas calceolata</name>
    <dbReference type="NCBI Taxonomy" id="35677"/>
    <lineage>
        <taxon>Eukaryota</taxon>
        <taxon>Sar</taxon>
        <taxon>Stramenopiles</taxon>
        <taxon>Ochrophyta</taxon>
        <taxon>Pelagophyceae</taxon>
        <taxon>Pelagomonadales</taxon>
        <taxon>Pelagomonadaceae</taxon>
        <taxon>Pelagomonas</taxon>
    </lineage>
</organism>
<keyword evidence="4" id="KW-1185">Reference proteome</keyword>
<feature type="compositionally biased region" description="Basic and acidic residues" evidence="2">
    <location>
        <begin position="414"/>
        <end position="435"/>
    </location>
</feature>
<dbReference type="EMBL" id="CAKKNE010000004">
    <property type="protein sequence ID" value="CAH0373068.1"/>
    <property type="molecule type" value="Genomic_DNA"/>
</dbReference>
<feature type="compositionally biased region" description="Basic and acidic residues" evidence="2">
    <location>
        <begin position="262"/>
        <end position="271"/>
    </location>
</feature>
<evidence type="ECO:0000313" key="3">
    <source>
        <dbReference type="EMBL" id="CAH0373068.1"/>
    </source>
</evidence>
<feature type="region of interest" description="Disordered" evidence="2">
    <location>
        <begin position="248"/>
        <end position="290"/>
    </location>
</feature>
<dbReference type="AlphaFoldDB" id="A0A8J2SMD0"/>
<evidence type="ECO:0000256" key="2">
    <source>
        <dbReference type="SAM" id="MobiDB-lite"/>
    </source>
</evidence>
<evidence type="ECO:0000256" key="1">
    <source>
        <dbReference type="SAM" id="Coils"/>
    </source>
</evidence>
<feature type="region of interest" description="Disordered" evidence="2">
    <location>
        <begin position="303"/>
        <end position="340"/>
    </location>
</feature>
<sequence>MFGTSKKELWCCKATLAPGKSRDDVYTVCKAAKVDARDVIGAFAGLLTESRFQLLIKDPASENYFTARDLAEEIAKKKKIKDYEFHETVLGSKKDIEKGCAAAGQAIFAYCPGLDAVLTLVVKRDTPEGEQRRQDMFAVGDIITQKVREGQQQQTNKIEKTVVEAATDIRDGVGKVLVTQSKVLVAEGRDNKKEIKETVNQRADEQMAFNAKMLEELEQARLDREEAKREMKRMNRLLAGRQLPEIEAAPQSASEQLALESPRGHSYERLVEPPSAGSDTLGVTPRTESMGVRRALAPKFSLLRDDRPSPASPESLQEDVEDVAAASDDDDAIVEEAPPKEDVAADALDDETVEAAPLQGAVAAAALDDQTVAAPAAVATPARAVGFDEELMRTSKSAWAWSRKKDPLTANYKDQPKYESPPVRDSEMEGKKKDPNWTPFKIPKPSPDDSKAPEKGQKVL</sequence>
<feature type="region of interest" description="Disordered" evidence="2">
    <location>
        <begin position="395"/>
        <end position="460"/>
    </location>
</feature>
<feature type="compositionally biased region" description="Acidic residues" evidence="2">
    <location>
        <begin position="316"/>
        <end position="334"/>
    </location>
</feature>
<accession>A0A8J2SMD0</accession>